<dbReference type="AlphaFoldDB" id="A0A4R4WSX7"/>
<keyword evidence="3" id="KW-1185">Reference proteome</keyword>
<dbReference type="InterPro" id="IPR000182">
    <property type="entry name" value="GNAT_dom"/>
</dbReference>
<dbReference type="GO" id="GO:0016747">
    <property type="term" value="F:acyltransferase activity, transferring groups other than amino-acyl groups"/>
    <property type="evidence" value="ECO:0007669"/>
    <property type="project" value="InterPro"/>
</dbReference>
<proteinExistence type="predicted"/>
<keyword evidence="2" id="KW-0808">Transferase</keyword>
<dbReference type="Gene3D" id="3.40.630.30">
    <property type="match status" value="1"/>
</dbReference>
<dbReference type="CDD" id="cd04301">
    <property type="entry name" value="NAT_SF"/>
    <property type="match status" value="1"/>
</dbReference>
<dbReference type="RefSeq" id="WP_132509468.1">
    <property type="nucleotide sequence ID" value="NZ_SMKP01000042.1"/>
</dbReference>
<accession>A0A4R4WSX7</accession>
<dbReference type="InterPro" id="IPR016181">
    <property type="entry name" value="Acyl_CoA_acyltransferase"/>
</dbReference>
<organism evidence="2 3">
    <name type="scientific">Nonomuraea diastatica</name>
    <dbReference type="NCBI Taxonomy" id="1848329"/>
    <lineage>
        <taxon>Bacteria</taxon>
        <taxon>Bacillati</taxon>
        <taxon>Actinomycetota</taxon>
        <taxon>Actinomycetes</taxon>
        <taxon>Streptosporangiales</taxon>
        <taxon>Streptosporangiaceae</taxon>
        <taxon>Nonomuraea</taxon>
    </lineage>
</organism>
<dbReference type="Pfam" id="PF00583">
    <property type="entry name" value="Acetyltransf_1"/>
    <property type="match status" value="1"/>
</dbReference>
<reference evidence="2 3" key="1">
    <citation type="submission" date="2019-03" db="EMBL/GenBank/DDBJ databases">
        <title>Draft genome sequences of novel Actinobacteria.</title>
        <authorList>
            <person name="Sahin N."/>
            <person name="Ay H."/>
            <person name="Saygin H."/>
        </authorList>
    </citation>
    <scope>NUCLEOTIDE SEQUENCE [LARGE SCALE GENOMIC DNA]</scope>
    <source>
        <strain evidence="2 3">KC712</strain>
    </source>
</reference>
<name>A0A4R4WSX7_9ACTN</name>
<dbReference type="Proteomes" id="UP000294543">
    <property type="component" value="Unassembled WGS sequence"/>
</dbReference>
<dbReference type="SUPFAM" id="SSF55729">
    <property type="entry name" value="Acyl-CoA N-acyltransferases (Nat)"/>
    <property type="match status" value="1"/>
</dbReference>
<sequence>MSSWAHLREPPFVRMEAFTLFDQFPEPARSQLVSAFDEGKTRPEWCFTEGQARLAYWAPFPGSEPVITWQFDPGPDPVAAAGLLRRSLAEMGLSKIIHDIPLKPGLSPVVDRAVEHEALALAGFTMEVERLMLEWAAGTDLPDDPGRLVYHPARRMNPSYVLDILIRVSEGSLDHDTRVEVATVGAEREARWMYDDLINRKAKPDWFVIGYLGGTPVGLVAPDDHSIAYIGVLPEHRGHGYVNDLLAKGTRTLAEAGVPRIVAATDAANVPTAGAFLRAGYSEVGRLYRYYWRTSS</sequence>
<comment type="caution">
    <text evidence="2">The sequence shown here is derived from an EMBL/GenBank/DDBJ whole genome shotgun (WGS) entry which is preliminary data.</text>
</comment>
<evidence type="ECO:0000259" key="1">
    <source>
        <dbReference type="PROSITE" id="PS51186"/>
    </source>
</evidence>
<dbReference type="EMBL" id="SMKP01000042">
    <property type="protein sequence ID" value="TDD20719.1"/>
    <property type="molecule type" value="Genomic_DNA"/>
</dbReference>
<protein>
    <submittedName>
        <fullName evidence="2">GNAT family N-acetyltransferase</fullName>
    </submittedName>
</protein>
<evidence type="ECO:0000313" key="3">
    <source>
        <dbReference type="Proteomes" id="UP000294543"/>
    </source>
</evidence>
<dbReference type="PROSITE" id="PS51186">
    <property type="entry name" value="GNAT"/>
    <property type="match status" value="1"/>
</dbReference>
<evidence type="ECO:0000313" key="2">
    <source>
        <dbReference type="EMBL" id="TDD20719.1"/>
    </source>
</evidence>
<feature type="domain" description="N-acetyltransferase" evidence="1">
    <location>
        <begin position="164"/>
        <end position="296"/>
    </location>
</feature>
<dbReference type="OrthoDB" id="7942268at2"/>
<gene>
    <name evidence="2" type="ORF">E1294_16860</name>
</gene>